<sequence>MANNPNINLVGCHLFLQVKDELSFILKEQNAKCQREINTARVNVQADMIKFVDKLMTSISKSRYPSAS</sequence>
<dbReference type="AlphaFoldDB" id="M7ZX03"/>
<name>M7ZX03_TRIUA</name>
<accession>M7ZX03</accession>
<protein>
    <submittedName>
        <fullName evidence="1">Uncharacterized protein</fullName>
    </submittedName>
</protein>
<dbReference type="STRING" id="4572.M7ZX03"/>
<reference evidence="1" key="1">
    <citation type="journal article" date="2013" name="Nature">
        <title>Draft genome of the wheat A-genome progenitor Triticum urartu.</title>
        <authorList>
            <person name="Ling H.Q."/>
            <person name="Zhao S."/>
            <person name="Liu D."/>
            <person name="Wang J."/>
            <person name="Sun H."/>
            <person name="Zhang C."/>
            <person name="Fan H."/>
            <person name="Li D."/>
            <person name="Dong L."/>
            <person name="Tao Y."/>
            <person name="Gao C."/>
            <person name="Wu H."/>
            <person name="Li Y."/>
            <person name="Cui Y."/>
            <person name="Guo X."/>
            <person name="Zheng S."/>
            <person name="Wang B."/>
            <person name="Yu K."/>
            <person name="Liang Q."/>
            <person name="Yang W."/>
            <person name="Lou X."/>
            <person name="Chen J."/>
            <person name="Feng M."/>
            <person name="Jian J."/>
            <person name="Zhang X."/>
            <person name="Luo G."/>
            <person name="Jiang Y."/>
            <person name="Liu J."/>
            <person name="Wang Z."/>
            <person name="Sha Y."/>
            <person name="Zhang B."/>
            <person name="Wu H."/>
            <person name="Tang D."/>
            <person name="Shen Q."/>
            <person name="Xue P."/>
            <person name="Zou S."/>
            <person name="Wang X."/>
            <person name="Liu X."/>
            <person name="Wang F."/>
            <person name="Yang Y."/>
            <person name="An X."/>
            <person name="Dong Z."/>
            <person name="Zhang K."/>
            <person name="Zhang X."/>
            <person name="Luo M.C."/>
            <person name="Dvorak J."/>
            <person name="Tong Y."/>
            <person name="Wang J."/>
            <person name="Yang H."/>
            <person name="Li Z."/>
            <person name="Wang D."/>
            <person name="Zhang A."/>
            <person name="Wang J."/>
        </authorList>
    </citation>
    <scope>NUCLEOTIDE SEQUENCE</scope>
</reference>
<proteinExistence type="predicted"/>
<gene>
    <name evidence="1" type="ORF">TRIUR3_27229</name>
</gene>
<dbReference type="EMBL" id="KD204225">
    <property type="protein sequence ID" value="EMS52659.1"/>
    <property type="molecule type" value="Genomic_DNA"/>
</dbReference>
<evidence type="ECO:0000313" key="1">
    <source>
        <dbReference type="EMBL" id="EMS52659.1"/>
    </source>
</evidence>
<organism evidence="1">
    <name type="scientific">Triticum urartu</name>
    <name type="common">Red wild einkorn</name>
    <name type="synonym">Crithodium urartu</name>
    <dbReference type="NCBI Taxonomy" id="4572"/>
    <lineage>
        <taxon>Eukaryota</taxon>
        <taxon>Viridiplantae</taxon>
        <taxon>Streptophyta</taxon>
        <taxon>Embryophyta</taxon>
        <taxon>Tracheophyta</taxon>
        <taxon>Spermatophyta</taxon>
        <taxon>Magnoliopsida</taxon>
        <taxon>Liliopsida</taxon>
        <taxon>Poales</taxon>
        <taxon>Poaceae</taxon>
        <taxon>BOP clade</taxon>
        <taxon>Pooideae</taxon>
        <taxon>Triticodae</taxon>
        <taxon>Triticeae</taxon>
        <taxon>Triticinae</taxon>
        <taxon>Triticum</taxon>
    </lineage>
</organism>